<organism evidence="3 4">
    <name type="scientific">Cocos nucifera</name>
    <name type="common">Coconut palm</name>
    <dbReference type="NCBI Taxonomy" id="13894"/>
    <lineage>
        <taxon>Eukaryota</taxon>
        <taxon>Viridiplantae</taxon>
        <taxon>Streptophyta</taxon>
        <taxon>Embryophyta</taxon>
        <taxon>Tracheophyta</taxon>
        <taxon>Spermatophyta</taxon>
        <taxon>Magnoliopsida</taxon>
        <taxon>Liliopsida</taxon>
        <taxon>Arecaceae</taxon>
        <taxon>Arecoideae</taxon>
        <taxon>Cocoseae</taxon>
        <taxon>Attaleinae</taxon>
        <taxon>Cocos</taxon>
    </lineage>
</organism>
<proteinExistence type="predicted"/>
<evidence type="ECO:0000256" key="1">
    <source>
        <dbReference type="SAM" id="MobiDB-lite"/>
    </source>
</evidence>
<evidence type="ECO:0000313" key="4">
    <source>
        <dbReference type="Proteomes" id="UP000797356"/>
    </source>
</evidence>
<dbReference type="Proteomes" id="UP000797356">
    <property type="component" value="Chromosome 11"/>
</dbReference>
<evidence type="ECO:0000313" key="3">
    <source>
        <dbReference type="EMBL" id="KAG1363718.1"/>
    </source>
</evidence>
<name>A0A8K0IPE6_COCNU</name>
<keyword evidence="2" id="KW-0472">Membrane</keyword>
<keyword evidence="2 3" id="KW-0812">Transmembrane</keyword>
<feature type="transmembrane region" description="Helical" evidence="2">
    <location>
        <begin position="24"/>
        <end position="45"/>
    </location>
</feature>
<comment type="caution">
    <text evidence="3">The sequence shown here is derived from an EMBL/GenBank/DDBJ whole genome shotgun (WGS) entry which is preliminary data.</text>
</comment>
<sequence length="74" mass="8114">MEASKRPPGQHPGDVLHQRRNLPFSPSAMAVSGFLIIATIGYFTLYSKSKPGTTPGDVTKATVGDALRWRWRST</sequence>
<keyword evidence="4" id="KW-1185">Reference proteome</keyword>
<gene>
    <name evidence="3" type="ORF">COCNU_11G005450</name>
</gene>
<dbReference type="OrthoDB" id="1892673at2759"/>
<reference evidence="3" key="1">
    <citation type="journal article" date="2017" name="Gigascience">
        <title>The genome draft of coconut (Cocos nucifera).</title>
        <authorList>
            <person name="Xiao Y."/>
            <person name="Xu P."/>
            <person name="Fan H."/>
            <person name="Baudouin L."/>
            <person name="Xia W."/>
            <person name="Bocs S."/>
            <person name="Xu J."/>
            <person name="Li Q."/>
            <person name="Guo A."/>
            <person name="Zhou L."/>
            <person name="Li J."/>
            <person name="Wu Y."/>
            <person name="Ma Z."/>
            <person name="Armero A."/>
            <person name="Issali A.E."/>
            <person name="Liu N."/>
            <person name="Peng M."/>
            <person name="Yang Y."/>
        </authorList>
    </citation>
    <scope>NUCLEOTIDE SEQUENCE</scope>
    <source>
        <tissue evidence="3">Spear leaf of Hainan Tall coconut</tissue>
    </source>
</reference>
<protein>
    <submittedName>
        <fullName evidence="3">Putative Transmembrane protein</fullName>
    </submittedName>
</protein>
<keyword evidence="2" id="KW-1133">Transmembrane helix</keyword>
<dbReference type="AlphaFoldDB" id="A0A8K0IPE6"/>
<feature type="region of interest" description="Disordered" evidence="1">
    <location>
        <begin position="1"/>
        <end position="20"/>
    </location>
</feature>
<evidence type="ECO:0000256" key="2">
    <source>
        <dbReference type="SAM" id="Phobius"/>
    </source>
</evidence>
<accession>A0A8K0IPE6</accession>
<dbReference type="EMBL" id="CM017882">
    <property type="protein sequence ID" value="KAG1363718.1"/>
    <property type="molecule type" value="Genomic_DNA"/>
</dbReference>
<reference evidence="3" key="2">
    <citation type="submission" date="2019-07" db="EMBL/GenBank/DDBJ databases">
        <authorList>
            <person name="Yang Y."/>
            <person name="Bocs S."/>
            <person name="Baudouin L."/>
        </authorList>
    </citation>
    <scope>NUCLEOTIDE SEQUENCE</scope>
    <source>
        <tissue evidence="3">Spear leaf of Hainan Tall coconut</tissue>
    </source>
</reference>